<gene>
    <name evidence="1" type="ordered locus">KKY_835</name>
</gene>
<dbReference type="HOGENOM" id="CLU_115851_1_0_5"/>
<dbReference type="InterPro" id="IPR029032">
    <property type="entry name" value="AhpD-like"/>
</dbReference>
<evidence type="ECO:0008006" key="3">
    <source>
        <dbReference type="Google" id="ProtNLM"/>
    </source>
</evidence>
<protein>
    <recommendedName>
        <fullName evidence="3">Carboxymuconolactone decarboxylase-like domain-containing protein</fullName>
    </recommendedName>
</protein>
<dbReference type="STRING" id="1082931.KKY_835"/>
<keyword evidence="2" id="KW-1185">Reference proteome</keyword>
<dbReference type="AlphaFoldDB" id="G4REM4"/>
<dbReference type="EMBL" id="CP003075">
    <property type="protein sequence ID" value="AEQ50874.1"/>
    <property type="molecule type" value="Genomic_DNA"/>
</dbReference>
<proteinExistence type="predicted"/>
<dbReference type="RefSeq" id="WP_014130023.1">
    <property type="nucleotide sequence ID" value="NC_016078.1"/>
</dbReference>
<name>G4REM4_PELHB</name>
<dbReference type="Gene3D" id="1.20.1290.10">
    <property type="entry name" value="AhpD-like"/>
    <property type="match status" value="1"/>
</dbReference>
<evidence type="ECO:0000313" key="1">
    <source>
        <dbReference type="EMBL" id="AEQ50874.1"/>
    </source>
</evidence>
<dbReference type="eggNOG" id="COG4950">
    <property type="taxonomic scope" value="Bacteria"/>
</dbReference>
<organism evidence="1 2">
    <name type="scientific">Pelagibacterium halotolerans (strain DSM 22347 / JCM 15775 / CGMCC 1.7692 / B2)</name>
    <dbReference type="NCBI Taxonomy" id="1082931"/>
    <lineage>
        <taxon>Bacteria</taxon>
        <taxon>Pseudomonadati</taxon>
        <taxon>Pseudomonadota</taxon>
        <taxon>Alphaproteobacteria</taxon>
        <taxon>Hyphomicrobiales</taxon>
        <taxon>Devosiaceae</taxon>
        <taxon>Pelagibacterium</taxon>
    </lineage>
</organism>
<sequence length="169" mass="18205">MPNKVHERPDAIDLAADIAPGSPIFEARAFRPEFVEGAEACRRAVLAPEEDLGLSSGLRAAIALRSAVHNKNTALIERYGADCERHELDVAQHELARGADPETLTGVHAALASHTDMICLRPREARADHLQALLSAGLTVPQVIALSELLAFVNFESRIVDGLSLLETT</sequence>
<dbReference type="KEGG" id="phl:KKY_835"/>
<dbReference type="Proteomes" id="UP000008850">
    <property type="component" value="Chromosome"/>
</dbReference>
<reference evidence="1 2" key="1">
    <citation type="journal article" date="2012" name="J. Bacteriol.">
        <title>Complete genome sequence of Pelagibacterium halotolerans B2T.</title>
        <authorList>
            <person name="Huo Y.Y."/>
            <person name="Cheng H."/>
            <person name="Han X.F."/>
            <person name="Jiang X.W."/>
            <person name="Sun C."/>
            <person name="Zhang X.Q."/>
            <person name="Zhu X.F."/>
            <person name="Liu Y.F."/>
            <person name="Li P.F."/>
            <person name="Ni P.X."/>
            <person name="Wu M."/>
        </authorList>
    </citation>
    <scope>NUCLEOTIDE SEQUENCE [LARGE SCALE GENOMIC DNA]</scope>
    <source>
        <strain evidence="2">DSM 22347 / JCM 15775 / CGMCC 1.7692 / B2</strain>
    </source>
</reference>
<dbReference type="SUPFAM" id="SSF69118">
    <property type="entry name" value="AhpD-like"/>
    <property type="match status" value="1"/>
</dbReference>
<evidence type="ECO:0000313" key="2">
    <source>
        <dbReference type="Proteomes" id="UP000008850"/>
    </source>
</evidence>
<accession>G4REM4</accession>